<name>A0A6A6NS80_9PEZI</name>
<reference evidence="1" key="1">
    <citation type="journal article" date="2020" name="Stud. Mycol.">
        <title>101 Dothideomycetes genomes: a test case for predicting lifestyles and emergence of pathogens.</title>
        <authorList>
            <person name="Haridas S."/>
            <person name="Albert R."/>
            <person name="Binder M."/>
            <person name="Bloem J."/>
            <person name="Labutti K."/>
            <person name="Salamov A."/>
            <person name="Andreopoulos B."/>
            <person name="Baker S."/>
            <person name="Barry K."/>
            <person name="Bills G."/>
            <person name="Bluhm B."/>
            <person name="Cannon C."/>
            <person name="Castanera R."/>
            <person name="Culley D."/>
            <person name="Daum C."/>
            <person name="Ezra D."/>
            <person name="Gonzalez J."/>
            <person name="Henrissat B."/>
            <person name="Kuo A."/>
            <person name="Liang C."/>
            <person name="Lipzen A."/>
            <person name="Lutzoni F."/>
            <person name="Magnuson J."/>
            <person name="Mondo S."/>
            <person name="Nolan M."/>
            <person name="Ohm R."/>
            <person name="Pangilinan J."/>
            <person name="Park H.-J."/>
            <person name="Ramirez L."/>
            <person name="Alfaro M."/>
            <person name="Sun H."/>
            <person name="Tritt A."/>
            <person name="Yoshinaga Y."/>
            <person name="Zwiers L.-H."/>
            <person name="Turgeon B."/>
            <person name="Goodwin S."/>
            <person name="Spatafora J."/>
            <person name="Crous P."/>
            <person name="Grigoriev I."/>
        </authorList>
    </citation>
    <scope>NUCLEOTIDE SEQUENCE</scope>
    <source>
        <strain evidence="1">ATCC 16933</strain>
    </source>
</reference>
<dbReference type="InterPro" id="IPR036866">
    <property type="entry name" value="RibonucZ/Hydroxyglut_hydro"/>
</dbReference>
<dbReference type="SUPFAM" id="SSF56281">
    <property type="entry name" value="Metallo-hydrolase/oxidoreductase"/>
    <property type="match status" value="1"/>
</dbReference>
<protein>
    <submittedName>
        <fullName evidence="1">Uncharacterized protein</fullName>
    </submittedName>
</protein>
<dbReference type="EMBL" id="MU001690">
    <property type="protein sequence ID" value="KAF2454601.1"/>
    <property type="molecule type" value="Genomic_DNA"/>
</dbReference>
<dbReference type="OrthoDB" id="5561659at2759"/>
<sequence length="149" mass="16635">MTSARHPLQLPRQPSARDKGHHVHLRRHLSWSAAGIFGPRLLLLACAAGELPAICVDYFRKNPSPLPCFLSHVHSDHLQGPGSLKALFIYCPAATREIPGSCFVIGPFLSPTRVKLASSWSYALVRFLSFSLRTVYTIMLLRLDKYRIG</sequence>
<proteinExistence type="predicted"/>
<evidence type="ECO:0000313" key="1">
    <source>
        <dbReference type="EMBL" id="KAF2454601.1"/>
    </source>
</evidence>
<keyword evidence="2" id="KW-1185">Reference proteome</keyword>
<organism evidence="1 2">
    <name type="scientific">Lineolata rhizophorae</name>
    <dbReference type="NCBI Taxonomy" id="578093"/>
    <lineage>
        <taxon>Eukaryota</taxon>
        <taxon>Fungi</taxon>
        <taxon>Dikarya</taxon>
        <taxon>Ascomycota</taxon>
        <taxon>Pezizomycotina</taxon>
        <taxon>Dothideomycetes</taxon>
        <taxon>Dothideomycetes incertae sedis</taxon>
        <taxon>Lineolatales</taxon>
        <taxon>Lineolataceae</taxon>
        <taxon>Lineolata</taxon>
    </lineage>
</organism>
<evidence type="ECO:0000313" key="2">
    <source>
        <dbReference type="Proteomes" id="UP000799766"/>
    </source>
</evidence>
<dbReference type="AlphaFoldDB" id="A0A6A6NS80"/>
<gene>
    <name evidence="1" type="ORF">BDY21DRAFT_99254</name>
</gene>
<accession>A0A6A6NS80</accession>
<dbReference type="Gene3D" id="3.60.15.10">
    <property type="entry name" value="Ribonuclease Z/Hydroxyacylglutathione hydrolase-like"/>
    <property type="match status" value="1"/>
</dbReference>
<dbReference type="Proteomes" id="UP000799766">
    <property type="component" value="Unassembled WGS sequence"/>
</dbReference>